<dbReference type="InterPro" id="IPR036770">
    <property type="entry name" value="Ankyrin_rpt-contain_sf"/>
</dbReference>
<dbReference type="PROSITE" id="PS50297">
    <property type="entry name" value="ANK_REP_REGION"/>
    <property type="match status" value="4"/>
</dbReference>
<proteinExistence type="predicted"/>
<feature type="repeat" description="ANK" evidence="3">
    <location>
        <begin position="217"/>
        <end position="249"/>
    </location>
</feature>
<name>A0ABS9K037_9RHOO</name>
<keyword evidence="2 3" id="KW-0040">ANK repeat</keyword>
<organism evidence="4 5">
    <name type="scientific">Dechloromonas hankyongensis</name>
    <dbReference type="NCBI Taxonomy" id="2908002"/>
    <lineage>
        <taxon>Bacteria</taxon>
        <taxon>Pseudomonadati</taxon>
        <taxon>Pseudomonadota</taxon>
        <taxon>Betaproteobacteria</taxon>
        <taxon>Rhodocyclales</taxon>
        <taxon>Azonexaceae</taxon>
        <taxon>Dechloromonas</taxon>
    </lineage>
</organism>
<reference evidence="4" key="1">
    <citation type="submission" date="2022-01" db="EMBL/GenBank/DDBJ databases">
        <authorList>
            <person name="Jo J.-H."/>
            <person name="Im W.-T."/>
        </authorList>
    </citation>
    <scope>NUCLEOTIDE SEQUENCE</scope>
    <source>
        <strain evidence="4">XY25</strain>
    </source>
</reference>
<dbReference type="Pfam" id="PF12796">
    <property type="entry name" value="Ank_2"/>
    <property type="match status" value="1"/>
</dbReference>
<dbReference type="InterPro" id="IPR002110">
    <property type="entry name" value="Ankyrin_rpt"/>
</dbReference>
<accession>A0ABS9K037</accession>
<dbReference type="PROSITE" id="PS50088">
    <property type="entry name" value="ANK_REPEAT"/>
    <property type="match status" value="4"/>
</dbReference>
<evidence type="ECO:0000313" key="5">
    <source>
        <dbReference type="Proteomes" id="UP001165384"/>
    </source>
</evidence>
<dbReference type="Pfam" id="PF13637">
    <property type="entry name" value="Ank_4"/>
    <property type="match status" value="1"/>
</dbReference>
<gene>
    <name evidence="4" type="ORF">LZ012_05885</name>
</gene>
<dbReference type="Gene3D" id="1.25.40.20">
    <property type="entry name" value="Ankyrin repeat-containing domain"/>
    <property type="match status" value="2"/>
</dbReference>
<dbReference type="SUPFAM" id="SSF48403">
    <property type="entry name" value="Ankyrin repeat"/>
    <property type="match status" value="1"/>
</dbReference>
<keyword evidence="5" id="KW-1185">Reference proteome</keyword>
<dbReference type="PANTHER" id="PTHR24171">
    <property type="entry name" value="ANKYRIN REPEAT DOMAIN-CONTAINING PROTEIN 39-RELATED"/>
    <property type="match status" value="1"/>
</dbReference>
<evidence type="ECO:0000256" key="1">
    <source>
        <dbReference type="ARBA" id="ARBA00022737"/>
    </source>
</evidence>
<evidence type="ECO:0000313" key="4">
    <source>
        <dbReference type="EMBL" id="MCG2576523.1"/>
    </source>
</evidence>
<feature type="repeat" description="ANK" evidence="3">
    <location>
        <begin position="250"/>
        <end position="275"/>
    </location>
</feature>
<evidence type="ECO:0000256" key="3">
    <source>
        <dbReference type="PROSITE-ProRule" id="PRU00023"/>
    </source>
</evidence>
<feature type="repeat" description="ANK" evidence="3">
    <location>
        <begin position="151"/>
        <end position="183"/>
    </location>
</feature>
<dbReference type="RefSeq" id="WP_275708548.1">
    <property type="nucleotide sequence ID" value="NZ_JAKLTN010000001.1"/>
</dbReference>
<comment type="caution">
    <text evidence="4">The sequence shown here is derived from an EMBL/GenBank/DDBJ whole genome shotgun (WGS) entry which is preliminary data.</text>
</comment>
<dbReference type="EMBL" id="JAKLTN010000001">
    <property type="protein sequence ID" value="MCG2576523.1"/>
    <property type="molecule type" value="Genomic_DNA"/>
</dbReference>
<protein>
    <submittedName>
        <fullName evidence="4">Ankyrin repeat domain-containing protein</fullName>
    </submittedName>
</protein>
<evidence type="ECO:0000256" key="2">
    <source>
        <dbReference type="ARBA" id="ARBA00023043"/>
    </source>
</evidence>
<keyword evidence="1" id="KW-0677">Repeat</keyword>
<feature type="repeat" description="ANK" evidence="3">
    <location>
        <begin position="184"/>
        <end position="216"/>
    </location>
</feature>
<dbReference type="Proteomes" id="UP001165384">
    <property type="component" value="Unassembled WGS sequence"/>
</dbReference>
<dbReference type="SMART" id="SM00248">
    <property type="entry name" value="ANK"/>
    <property type="match status" value="5"/>
</dbReference>
<sequence>MTDAKPLLAFLLESEFHDKYPHQLVARFPHVARKLEAIWNNPEAAADYFTELMIPSRPNRQGFPPDVAAEIISLSMAFDRIGHLVAAEEVSAPEPPAAFYQWDRERLVKEIESQGFAFNRDGFAKAAEAGNHEVCAMFVRAGFDVDTRDAREWTPLMIAAFHGREQLALMLLEFGADVFATDRGGYSPLHWAAFSGYQVVVKLLLERGVSANVLSNAGISPLLQAAARGHEAVVGLLLESQANPNLTARDGASPLLKAVANGHAEVAERLLNAGAYRHVTLADGTTLDDIVAKAKDWRIRAIFC</sequence>